<evidence type="ECO:0000313" key="3">
    <source>
        <dbReference type="Proteomes" id="UP000002209"/>
    </source>
</evidence>
<feature type="transmembrane region" description="Helical" evidence="1">
    <location>
        <begin position="177"/>
        <end position="195"/>
    </location>
</feature>
<organism evidence="2 3">
    <name type="scientific">Gemmatimonas aurantiaca (strain DSM 14586 / JCM 11422 / NBRC 100505 / T-27)</name>
    <dbReference type="NCBI Taxonomy" id="379066"/>
    <lineage>
        <taxon>Bacteria</taxon>
        <taxon>Pseudomonadati</taxon>
        <taxon>Gemmatimonadota</taxon>
        <taxon>Gemmatimonadia</taxon>
        <taxon>Gemmatimonadales</taxon>
        <taxon>Gemmatimonadaceae</taxon>
        <taxon>Gemmatimonas</taxon>
    </lineage>
</organism>
<name>C1AAQ4_GEMAT</name>
<gene>
    <name evidence="2" type="ordered locus">GAU_2268</name>
</gene>
<keyword evidence="1" id="KW-0472">Membrane</keyword>
<evidence type="ECO:0000256" key="1">
    <source>
        <dbReference type="SAM" id="Phobius"/>
    </source>
</evidence>
<dbReference type="EMBL" id="AP009153">
    <property type="protein sequence ID" value="BAH39310.1"/>
    <property type="molecule type" value="Genomic_DNA"/>
</dbReference>
<dbReference type="STRING" id="379066.GAU_2268"/>
<evidence type="ECO:0000313" key="2">
    <source>
        <dbReference type="EMBL" id="BAH39310.1"/>
    </source>
</evidence>
<dbReference type="RefSeq" id="WP_012683757.1">
    <property type="nucleotide sequence ID" value="NC_012489.1"/>
</dbReference>
<keyword evidence="1" id="KW-1133">Transmembrane helix</keyword>
<feature type="transmembrane region" description="Helical" evidence="1">
    <location>
        <begin position="20"/>
        <end position="40"/>
    </location>
</feature>
<keyword evidence="1" id="KW-0812">Transmembrane</keyword>
<reference evidence="3" key="1">
    <citation type="submission" date="2006-03" db="EMBL/GenBank/DDBJ databases">
        <title>Complete genome sequence of Gemmatimonas aurantiaca T-27 that represents a novel phylum Gemmatimonadetes.</title>
        <authorList>
            <person name="Takasaki K."/>
            <person name="Ichikawa N."/>
            <person name="Miura H."/>
            <person name="Matsushita S."/>
            <person name="Watanabe Y."/>
            <person name="Oguchi A."/>
            <person name="Ankai A."/>
            <person name="Yashiro I."/>
            <person name="Takahashi M."/>
            <person name="Terui Y."/>
            <person name="Fukui S."/>
            <person name="Yokoyama H."/>
            <person name="Tanikawa S."/>
            <person name="Hanada S."/>
            <person name="Kamagata Y."/>
            <person name="Fujita N."/>
        </authorList>
    </citation>
    <scope>NUCLEOTIDE SEQUENCE [LARGE SCALE GENOMIC DNA]</scope>
    <source>
        <strain evidence="3">T-27 / DSM 14586 / JCM 11422 / NBRC 100505</strain>
    </source>
</reference>
<dbReference type="Proteomes" id="UP000002209">
    <property type="component" value="Chromosome"/>
</dbReference>
<accession>C1AAQ4</accession>
<keyword evidence="3" id="KW-1185">Reference proteome</keyword>
<dbReference type="KEGG" id="gau:GAU_2268"/>
<proteinExistence type="predicted"/>
<dbReference type="AlphaFoldDB" id="C1AAQ4"/>
<protein>
    <submittedName>
        <fullName evidence="2">Uncharacterized protein</fullName>
    </submittedName>
</protein>
<dbReference type="HOGENOM" id="CLU_1382387_0_0_0"/>
<sequence length="197" mass="20856">MIPFASIGAAILKHVPAPVLWSMVGVSVFIGAVWAHGSAVDRFGAAEYARGKRDAQRAVAASDSLLRARLAENQQRAEARTDTAQQSLQHARTRLAPAIAALPAPVAALPEVRLLVVAATAVETTASELRAAAIAERAAVHLRQAADSAEIVRLTVLTHARADTIAMRDHELQKRPTWGIVAGSTILGLIVGFFAHE</sequence>